<comment type="caution">
    <text evidence="2">The sequence shown here is derived from an EMBL/GenBank/DDBJ whole genome shotgun (WGS) entry which is preliminary data.</text>
</comment>
<sequence length="311" mass="33634">MVVAQVTRTDVRTQGAEWSPGEAAELDAAVWRAPSVHNSRPWSLTLRQRAAVLREDPAARMQHDPQGRDQRISCGAALTNLVLAVRSLGFSAQVEVGAAGGLVSAAVNAGDPDAPSPREAAWARAIAERHSHRAPFARKRVPELLREKIWDAAAGHRCGGRWIKSEAEALEVSRMLGRSAGAFHADVEYDRELTGWVTPEGRSLRSESGELRGLAAVGLTAPSTHLPDEQVLARLLHDESVLLVGTRGDRAEDHVRVGQAVERAWLEATSSGLAVSMMTQPLHMLEIRTGLAERLGTSLIPQAIMRFGYPA</sequence>
<dbReference type="InterPro" id="IPR029479">
    <property type="entry name" value="Nitroreductase"/>
</dbReference>
<dbReference type="Pfam" id="PF00881">
    <property type="entry name" value="Nitroreductase"/>
    <property type="match status" value="1"/>
</dbReference>
<name>A0A561V8N2_9PSEU</name>
<accession>A0A561V8N2</accession>
<dbReference type="Gene3D" id="3.40.109.10">
    <property type="entry name" value="NADH Oxidase"/>
    <property type="match status" value="1"/>
</dbReference>
<gene>
    <name evidence="2" type="ORF">FHU35_11579</name>
</gene>
<feature type="domain" description="Nitroreductase" evidence="1">
    <location>
        <begin position="126"/>
        <end position="309"/>
    </location>
</feature>
<dbReference type="EMBL" id="VIWX01000001">
    <property type="protein sequence ID" value="TWG07960.1"/>
    <property type="molecule type" value="Genomic_DNA"/>
</dbReference>
<evidence type="ECO:0000313" key="2">
    <source>
        <dbReference type="EMBL" id="TWG07960.1"/>
    </source>
</evidence>
<evidence type="ECO:0000313" key="3">
    <source>
        <dbReference type="Proteomes" id="UP000316184"/>
    </source>
</evidence>
<keyword evidence="3" id="KW-1185">Reference proteome</keyword>
<dbReference type="InterPro" id="IPR000415">
    <property type="entry name" value="Nitroreductase-like"/>
</dbReference>
<evidence type="ECO:0000259" key="1">
    <source>
        <dbReference type="Pfam" id="PF00881"/>
    </source>
</evidence>
<reference evidence="2 3" key="1">
    <citation type="submission" date="2019-06" db="EMBL/GenBank/DDBJ databases">
        <title>Sequencing the genomes of 1000 actinobacteria strains.</title>
        <authorList>
            <person name="Klenk H.-P."/>
        </authorList>
    </citation>
    <scope>NUCLEOTIDE SEQUENCE [LARGE SCALE GENOMIC DNA]</scope>
    <source>
        <strain evidence="2 3">DSM 46699</strain>
    </source>
</reference>
<protein>
    <submittedName>
        <fullName evidence="2">Nitroreductase family protein</fullName>
    </submittedName>
</protein>
<organism evidence="2 3">
    <name type="scientific">Saccharopolyspora dendranthemae</name>
    <dbReference type="NCBI Taxonomy" id="1181886"/>
    <lineage>
        <taxon>Bacteria</taxon>
        <taxon>Bacillati</taxon>
        <taxon>Actinomycetota</taxon>
        <taxon>Actinomycetes</taxon>
        <taxon>Pseudonocardiales</taxon>
        <taxon>Pseudonocardiaceae</taxon>
        <taxon>Saccharopolyspora</taxon>
    </lineage>
</organism>
<dbReference type="SUPFAM" id="SSF55469">
    <property type="entry name" value="FMN-dependent nitroreductase-like"/>
    <property type="match status" value="2"/>
</dbReference>
<dbReference type="Proteomes" id="UP000316184">
    <property type="component" value="Unassembled WGS sequence"/>
</dbReference>
<dbReference type="GO" id="GO:0016491">
    <property type="term" value="F:oxidoreductase activity"/>
    <property type="evidence" value="ECO:0007669"/>
    <property type="project" value="InterPro"/>
</dbReference>
<dbReference type="RefSeq" id="WP_186459231.1">
    <property type="nucleotide sequence ID" value="NZ_VIWX01000001.1"/>
</dbReference>
<proteinExistence type="predicted"/>
<dbReference type="AlphaFoldDB" id="A0A561V8N2"/>